<name>A0A839EE39_9MICO</name>
<evidence type="ECO:0000313" key="3">
    <source>
        <dbReference type="EMBL" id="MBA8848682.1"/>
    </source>
</evidence>
<dbReference type="EMBL" id="JACGWX010000006">
    <property type="protein sequence ID" value="MBA8848682.1"/>
    <property type="molecule type" value="Genomic_DNA"/>
</dbReference>
<evidence type="ECO:0000313" key="4">
    <source>
        <dbReference type="Proteomes" id="UP000585905"/>
    </source>
</evidence>
<evidence type="ECO:0000256" key="1">
    <source>
        <dbReference type="SAM" id="MobiDB-lite"/>
    </source>
</evidence>
<keyword evidence="4" id="KW-1185">Reference proteome</keyword>
<evidence type="ECO:0000256" key="2">
    <source>
        <dbReference type="SAM" id="SignalP"/>
    </source>
</evidence>
<dbReference type="RefSeq" id="WP_182491454.1">
    <property type="nucleotide sequence ID" value="NZ_BAAAOV010000012.1"/>
</dbReference>
<feature type="chain" id="PRO_5032515770" evidence="2">
    <location>
        <begin position="25"/>
        <end position="48"/>
    </location>
</feature>
<protein>
    <submittedName>
        <fullName evidence="3">Uncharacterized protein</fullName>
    </submittedName>
</protein>
<gene>
    <name evidence="3" type="ORF">FHX53_002292</name>
</gene>
<accession>A0A839EE39</accession>
<dbReference type="AlphaFoldDB" id="A0A839EE39"/>
<keyword evidence="2" id="KW-0732">Signal</keyword>
<feature type="signal peptide" evidence="2">
    <location>
        <begin position="1"/>
        <end position="24"/>
    </location>
</feature>
<sequence>MTLSRRRSTAAAALAGATAQTLFATDCASTGDDAPAGSGGDGEIPRGA</sequence>
<comment type="caution">
    <text evidence="3">The sequence shown here is derived from an EMBL/GenBank/DDBJ whole genome shotgun (WGS) entry which is preliminary data.</text>
</comment>
<feature type="region of interest" description="Disordered" evidence="1">
    <location>
        <begin position="29"/>
        <end position="48"/>
    </location>
</feature>
<organism evidence="3 4">
    <name type="scientific">Microcella alkalica</name>
    <dbReference type="NCBI Taxonomy" id="355930"/>
    <lineage>
        <taxon>Bacteria</taxon>
        <taxon>Bacillati</taxon>
        <taxon>Actinomycetota</taxon>
        <taxon>Actinomycetes</taxon>
        <taxon>Micrococcales</taxon>
        <taxon>Microbacteriaceae</taxon>
        <taxon>Microcella</taxon>
    </lineage>
</organism>
<dbReference type="Proteomes" id="UP000585905">
    <property type="component" value="Unassembled WGS sequence"/>
</dbReference>
<reference evidence="3 4" key="1">
    <citation type="submission" date="2020-07" db="EMBL/GenBank/DDBJ databases">
        <title>Sequencing the genomes of 1000 actinobacteria strains.</title>
        <authorList>
            <person name="Klenk H.-P."/>
        </authorList>
    </citation>
    <scope>NUCLEOTIDE SEQUENCE [LARGE SCALE GENOMIC DNA]</scope>
    <source>
        <strain evidence="3 4">DSM 19663</strain>
    </source>
</reference>
<proteinExistence type="predicted"/>